<evidence type="ECO:0000256" key="3">
    <source>
        <dbReference type="ARBA" id="ARBA00022764"/>
    </source>
</evidence>
<dbReference type="eggNOG" id="COG5652">
    <property type="taxonomic scope" value="Bacteria"/>
</dbReference>
<dbReference type="KEGG" id="csc:Csac_2721"/>
<sequence>MYKKSNSFCWKPRPRLLFGRNEIEKVKDKISSDKKYKKIFDDIVREAESLLTQSLYPEEYADSIYSQHGRYGDPANQVSKMGFYLGFTYQVTGDPKYAEKLKEALLYYINYEKWAGRECLDRDPPWTSELNTARFLFGYSIGYDCIHDYLSENERNIIAQGAKRLGIDPLLNDWYLPARRIHSLDSMGHNWWAVCVAEAGLGLLSFVDKIEGAEELANQIIKDFEQWFKYKGAILHNKCTNFDEKGAFYEGAGYTNYAISEFLYFALAHKNLFGYSEIAYKSELEKIANFLIHSIYPTSKEKAPNILINFGDCYVYGNFCEAARLLLACGVDNSAIRWYLERQEPSYSIIDLVYEENIRAKGKLPPNELETSILYKDIGLAILRKSWEIDSTLLAVKCGYTWNHAHADAGSFMLFHEGKPIIIDSGSCSYSREEYKKFYCQSLAHNVVLFDGKGQSEEDIYYGVKYEGKIHNLIETKNIKYVFADATGPMARYFSRNYRHFLWIGNVILIIDDVRAYEEGVFQWLLHYEGEATCKDKEIVIENNDSKIIVRNIFPKEIFIEKVEGLKDHDPDTKATYFSFNTASKGREAKYITALVLLDKNNKIPKISPIEYNEIIGVSIVQGNLITYVYFNERADGRRMHQNSNNNVFGWETDAYILLLTKEKTQVDKDFNHCFIVYGSYLRKGDKIIFDSLSKAFVDFKVDKSCMEIHIEGQDVMRAKFSSEIKPVRVTVNGKIVNFKYDGKKGFVEIVN</sequence>
<dbReference type="AlphaFoldDB" id="A4XN04"/>
<dbReference type="GO" id="GO:0016829">
    <property type="term" value="F:lyase activity"/>
    <property type="evidence" value="ECO:0007669"/>
    <property type="project" value="UniProtKB-KW"/>
</dbReference>
<gene>
    <name evidence="6" type="ordered locus">Csac_2721</name>
</gene>
<reference evidence="6 7" key="1">
    <citation type="journal article" date="2008" name="Appl. Environ. Microbiol.">
        <title>Hydrogenomics of the extremely thermophilic bacterium Caldicellulosiruptor saccharolyticus.</title>
        <authorList>
            <person name="van de Werken H.J."/>
            <person name="Verhaart M.R."/>
            <person name="VanFossen A.L."/>
            <person name="Willquist K."/>
            <person name="Lewis D.L."/>
            <person name="Nichols J.D."/>
            <person name="Goorissen H.P."/>
            <person name="Mongodin E.F."/>
            <person name="Nelson K.E."/>
            <person name="van Niel E.W."/>
            <person name="Stams A.J."/>
            <person name="Ward D.E."/>
            <person name="de Vos W.M."/>
            <person name="van der Oost J."/>
            <person name="Kelly R.M."/>
            <person name="Kengen S.W."/>
        </authorList>
    </citation>
    <scope>NUCLEOTIDE SEQUENCE [LARGE SCALE GENOMIC DNA]</scope>
    <source>
        <strain evidence="7">ATCC 43494 / DSM 8903 / Tp8T 6331</strain>
    </source>
</reference>
<dbReference type="HOGENOM" id="CLU_382504_0_0_9"/>
<dbReference type="Pfam" id="PF07940">
    <property type="entry name" value="Hepar_II_III_C"/>
    <property type="match status" value="1"/>
</dbReference>
<feature type="domain" description="Heparinase II/III-like C-terminal" evidence="5">
    <location>
        <begin position="372"/>
        <end position="539"/>
    </location>
</feature>
<evidence type="ECO:0000313" key="6">
    <source>
        <dbReference type="EMBL" id="ABP68289.1"/>
    </source>
</evidence>
<keyword evidence="3" id="KW-0574">Periplasm</keyword>
<dbReference type="STRING" id="351627.Csac_2721"/>
<dbReference type="PANTHER" id="PTHR39210:SF1">
    <property type="entry name" value="HEPARIN-SULFATE LYASE"/>
    <property type="match status" value="1"/>
</dbReference>
<dbReference type="InterPro" id="IPR012480">
    <property type="entry name" value="Hepar_II_III_C"/>
</dbReference>
<dbReference type="EMBL" id="CP000679">
    <property type="protein sequence ID" value="ABP68289.1"/>
    <property type="molecule type" value="Genomic_DNA"/>
</dbReference>
<keyword evidence="4" id="KW-0456">Lyase</keyword>
<dbReference type="InterPro" id="IPR008929">
    <property type="entry name" value="Chondroitin_lyas"/>
</dbReference>
<keyword evidence="2" id="KW-0732">Signal</keyword>
<evidence type="ECO:0000313" key="7">
    <source>
        <dbReference type="Proteomes" id="UP000000256"/>
    </source>
</evidence>
<evidence type="ECO:0000256" key="4">
    <source>
        <dbReference type="ARBA" id="ARBA00023239"/>
    </source>
</evidence>
<evidence type="ECO:0000256" key="1">
    <source>
        <dbReference type="ARBA" id="ARBA00004418"/>
    </source>
</evidence>
<dbReference type="SUPFAM" id="SSF48230">
    <property type="entry name" value="Chondroitin AC/alginate lyase"/>
    <property type="match status" value="1"/>
</dbReference>
<accession>A4XN04</accession>
<name>A4XN04_CALS8</name>
<protein>
    <submittedName>
        <fullName evidence="6">Heparinase II/III family protein</fullName>
    </submittedName>
</protein>
<dbReference type="GO" id="GO:0042597">
    <property type="term" value="C:periplasmic space"/>
    <property type="evidence" value="ECO:0007669"/>
    <property type="project" value="UniProtKB-SubCell"/>
</dbReference>
<organism evidence="6 7">
    <name type="scientific">Caldicellulosiruptor saccharolyticus (strain ATCC 43494 / DSM 8903 / Tp8T 6331)</name>
    <dbReference type="NCBI Taxonomy" id="351627"/>
    <lineage>
        <taxon>Bacteria</taxon>
        <taxon>Bacillati</taxon>
        <taxon>Bacillota</taxon>
        <taxon>Bacillota incertae sedis</taxon>
        <taxon>Caldicellulosiruptorales</taxon>
        <taxon>Caldicellulosiruptoraceae</taxon>
        <taxon>Caldicellulosiruptor</taxon>
    </lineage>
</organism>
<dbReference type="OrthoDB" id="9793856at2"/>
<dbReference type="PANTHER" id="PTHR39210">
    <property type="entry name" value="HEPARIN-SULFATE LYASE"/>
    <property type="match status" value="1"/>
</dbReference>
<dbReference type="Gene3D" id="2.70.98.70">
    <property type="match status" value="1"/>
</dbReference>
<keyword evidence="7" id="KW-1185">Reference proteome</keyword>
<evidence type="ECO:0000256" key="2">
    <source>
        <dbReference type="ARBA" id="ARBA00022729"/>
    </source>
</evidence>
<evidence type="ECO:0000259" key="5">
    <source>
        <dbReference type="Pfam" id="PF07940"/>
    </source>
</evidence>
<comment type="subcellular location">
    <subcellularLocation>
        <location evidence="1">Periplasm</location>
    </subcellularLocation>
</comment>
<dbReference type="Gene3D" id="1.50.10.100">
    <property type="entry name" value="Chondroitin AC/alginate lyase"/>
    <property type="match status" value="1"/>
</dbReference>
<dbReference type="Proteomes" id="UP000000256">
    <property type="component" value="Chromosome"/>
</dbReference>
<proteinExistence type="predicted"/>